<dbReference type="AlphaFoldDB" id="A0A0D8BID7"/>
<name>A0A0D8BID7_9ACTN</name>
<organism evidence="1 2">
    <name type="scientific">Frankia torreyi</name>
    <dbReference type="NCBI Taxonomy" id="1856"/>
    <lineage>
        <taxon>Bacteria</taxon>
        <taxon>Bacillati</taxon>
        <taxon>Actinomycetota</taxon>
        <taxon>Actinomycetes</taxon>
        <taxon>Frankiales</taxon>
        <taxon>Frankiaceae</taxon>
        <taxon>Frankia</taxon>
    </lineage>
</organism>
<dbReference type="RefSeq" id="WP_044884452.1">
    <property type="nucleotide sequence ID" value="NZ_JYFN01000010.1"/>
</dbReference>
<reference evidence="1 2" key="2">
    <citation type="journal article" date="2016" name="Genome Announc.">
        <title>Permanent Draft Genome Sequences for Two Variants of Frankia sp. Strain CpI1, the First Frankia Strain Isolated from Root Nodules of Comptonia peregrina.</title>
        <authorList>
            <person name="Oshone R."/>
            <person name="Hurst S.G.IV."/>
            <person name="Abebe-Akele F."/>
            <person name="Simpson S."/>
            <person name="Morris K."/>
            <person name="Thomas W.K."/>
            <person name="Tisa L.S."/>
        </authorList>
    </citation>
    <scope>NUCLEOTIDE SEQUENCE [LARGE SCALE GENOMIC DNA]</scope>
    <source>
        <strain evidence="2">CpI1-S</strain>
    </source>
</reference>
<dbReference type="PATRIC" id="fig|1502723.3.peg.6880"/>
<dbReference type="EMBL" id="JYFN01000010">
    <property type="protein sequence ID" value="KJE23825.1"/>
    <property type="molecule type" value="Genomic_DNA"/>
</dbReference>
<evidence type="ECO:0000313" key="2">
    <source>
        <dbReference type="Proteomes" id="UP000032545"/>
    </source>
</evidence>
<dbReference type="Proteomes" id="UP000032545">
    <property type="component" value="Unassembled WGS sequence"/>
</dbReference>
<proteinExistence type="predicted"/>
<evidence type="ECO:0000313" key="1">
    <source>
        <dbReference type="EMBL" id="KJE23825.1"/>
    </source>
</evidence>
<keyword evidence="2" id="KW-1185">Reference proteome</keyword>
<comment type="caution">
    <text evidence="1">The sequence shown here is derived from an EMBL/GenBank/DDBJ whole genome shotgun (WGS) entry which is preliminary data.</text>
</comment>
<dbReference type="OrthoDB" id="3211853at2"/>
<reference evidence="2" key="1">
    <citation type="submission" date="2015-02" db="EMBL/GenBank/DDBJ databases">
        <title>Draft Genome of Frankia sp. CpI1-S.</title>
        <authorList>
            <person name="Oshone R.T."/>
            <person name="Ngom M."/>
            <person name="Ghodhbane-Gtari F."/>
            <person name="Gtari M."/>
            <person name="Morris K."/>
            <person name="Thomas K."/>
            <person name="Sen A."/>
            <person name="Tisa L.S."/>
        </authorList>
    </citation>
    <scope>NUCLEOTIDE SEQUENCE [LARGE SCALE GENOMIC DNA]</scope>
    <source>
        <strain evidence="2">CpI1-S</strain>
    </source>
</reference>
<gene>
    <name evidence="1" type="ORF">FF36_01758</name>
</gene>
<accession>A0A0D8BID7</accession>
<protein>
    <submittedName>
        <fullName evidence="1">Uncharacterized protein</fullName>
    </submittedName>
</protein>
<sequence length="168" mass="18123">MTAGTEWEIDGADLPTLVLPDTDGLILAGPPAAPAGEACVEVDFLPVEPDVLLRAAVDAAAWPHVGSVTVHPRRHPPARTRLAFFIGRQLRIERSAAGWNSPVVTLGAALRPESAGGQGLRMVAHHARVHDGGGWSRHTLWEVMGLRQYVTWLDRRPASRGMGRPDRA</sequence>